<feature type="transmembrane region" description="Helical" evidence="6">
    <location>
        <begin position="200"/>
        <end position="218"/>
    </location>
</feature>
<comment type="subcellular location">
    <subcellularLocation>
        <location evidence="1">Cell membrane</location>
        <topology evidence="1">Multi-pass membrane protein</topology>
    </subcellularLocation>
</comment>
<dbReference type="EMBL" id="BOPO01000033">
    <property type="protein sequence ID" value="GIL26899.1"/>
    <property type="molecule type" value="Genomic_DNA"/>
</dbReference>
<evidence type="ECO:0000256" key="2">
    <source>
        <dbReference type="ARBA" id="ARBA00022448"/>
    </source>
</evidence>
<dbReference type="Pfam" id="PF07690">
    <property type="entry name" value="MFS_1"/>
    <property type="match status" value="1"/>
</dbReference>
<sequence>MPRRYVAVIALGTLLNPLNSSMIAVALVSLQHAFGVGFGTASWLVSGFYLAACVGQPLMGRLADRFGPRRVYCVGLAVVCAASALAPFAPGFGLVLACRVLQAIGTSAAFPAGLALIRRAAGTGRPPAGALGTIAVANSASAGFGPVLGGFLVAFAGWQGIFLVNVPLTLVTLILAFRVLPPDEPAGAARTGLVRLIDPLGILLFSGTLVGLLGFLLALPHHPLWILLPLVAVCAAGMIWWELRAPTPFLDVRGFARSPALTGVLGQQAAIQLVFYGVFYGLPMWLEESRHYSTEQAGLLMLPIAALGVVVTPVAARLVGRFGPRLPLLLGSIGLLAGSLLVFTLHDATPAIGILGVAAVLGLPNGLNNMGLQAALYSAAPPDGTGMAAGLFQTARYVGAILSTALIGLVLEPPSASGLHRIAVVMSVFAALLVVAAIATRRRSGTVRQH</sequence>
<gene>
    <name evidence="8" type="ORF">NUM_21530</name>
</gene>
<dbReference type="AlphaFoldDB" id="A0A8J4AAR9"/>
<feature type="transmembrane region" description="Helical" evidence="6">
    <location>
        <begin position="388"/>
        <end position="410"/>
    </location>
</feature>
<feature type="transmembrane region" description="Helical" evidence="6">
    <location>
        <begin position="224"/>
        <end position="243"/>
    </location>
</feature>
<evidence type="ECO:0000313" key="8">
    <source>
        <dbReference type="EMBL" id="GIL26899.1"/>
    </source>
</evidence>
<feature type="transmembrane region" description="Helical" evidence="6">
    <location>
        <begin position="129"/>
        <end position="155"/>
    </location>
</feature>
<accession>A0A8J4AAR9</accession>
<dbReference type="PANTHER" id="PTHR42718:SF9">
    <property type="entry name" value="MAJOR FACILITATOR SUPERFAMILY MULTIDRUG TRANSPORTER MFSC"/>
    <property type="match status" value="1"/>
</dbReference>
<feature type="transmembrane region" description="Helical" evidence="6">
    <location>
        <begin position="71"/>
        <end position="88"/>
    </location>
</feature>
<reference evidence="9" key="1">
    <citation type="journal article" date="2021" name="Int. J. Syst. Evol. Microbiol.">
        <title>Actinocatenispora comari sp. nov., an endophytic actinomycete isolated from aerial parts of Comarum salesowianum.</title>
        <authorList>
            <person name="Oyunbileg N."/>
            <person name="Iizaka Y."/>
            <person name="Hamada M."/>
            <person name="Davaapurev B.O."/>
            <person name="Fukumoto A."/>
            <person name="Tsetseg B."/>
            <person name="Kato F."/>
            <person name="Tamura T."/>
            <person name="Batkhuu J."/>
            <person name="Anzai Y."/>
        </authorList>
    </citation>
    <scope>NUCLEOTIDE SEQUENCE [LARGE SCALE GENOMIC DNA]</scope>
    <source>
        <strain evidence="9">NUM-2625</strain>
    </source>
</reference>
<dbReference type="Gene3D" id="1.20.1250.20">
    <property type="entry name" value="MFS general substrate transporter like domains"/>
    <property type="match status" value="1"/>
</dbReference>
<evidence type="ECO:0000259" key="7">
    <source>
        <dbReference type="PROSITE" id="PS50850"/>
    </source>
</evidence>
<keyword evidence="2" id="KW-0813">Transport</keyword>
<keyword evidence="5 6" id="KW-0472">Membrane</keyword>
<dbReference type="Gene3D" id="1.20.1720.10">
    <property type="entry name" value="Multidrug resistance protein D"/>
    <property type="match status" value="1"/>
</dbReference>
<dbReference type="SUPFAM" id="SSF103473">
    <property type="entry name" value="MFS general substrate transporter"/>
    <property type="match status" value="1"/>
</dbReference>
<feature type="transmembrane region" description="Helical" evidence="6">
    <location>
        <begin position="161"/>
        <end position="180"/>
    </location>
</feature>
<feature type="transmembrane region" description="Helical" evidence="6">
    <location>
        <begin position="326"/>
        <end position="345"/>
    </location>
</feature>
<evidence type="ECO:0000313" key="9">
    <source>
        <dbReference type="Proteomes" id="UP000614996"/>
    </source>
</evidence>
<dbReference type="PANTHER" id="PTHR42718">
    <property type="entry name" value="MAJOR FACILITATOR SUPERFAMILY MULTIDRUG TRANSPORTER MFSC"/>
    <property type="match status" value="1"/>
</dbReference>
<name>A0A8J4AAR9_9ACTN</name>
<proteinExistence type="predicted"/>
<feature type="transmembrane region" description="Helical" evidence="6">
    <location>
        <begin position="264"/>
        <end position="286"/>
    </location>
</feature>
<evidence type="ECO:0000256" key="6">
    <source>
        <dbReference type="SAM" id="Phobius"/>
    </source>
</evidence>
<dbReference type="InterPro" id="IPR011701">
    <property type="entry name" value="MFS"/>
</dbReference>
<protein>
    <submittedName>
        <fullName evidence="8">MFS transporter</fullName>
    </submittedName>
</protein>
<dbReference type="InterPro" id="IPR020846">
    <property type="entry name" value="MFS_dom"/>
</dbReference>
<feature type="domain" description="Major facilitator superfamily (MFS) profile" evidence="7">
    <location>
        <begin position="5"/>
        <end position="448"/>
    </location>
</feature>
<feature type="transmembrane region" description="Helical" evidence="6">
    <location>
        <begin position="422"/>
        <end position="440"/>
    </location>
</feature>
<dbReference type="InterPro" id="IPR036259">
    <property type="entry name" value="MFS_trans_sf"/>
</dbReference>
<evidence type="ECO:0000256" key="1">
    <source>
        <dbReference type="ARBA" id="ARBA00004651"/>
    </source>
</evidence>
<evidence type="ECO:0000256" key="3">
    <source>
        <dbReference type="ARBA" id="ARBA00022692"/>
    </source>
</evidence>
<dbReference type="Proteomes" id="UP000614996">
    <property type="component" value="Unassembled WGS sequence"/>
</dbReference>
<evidence type="ECO:0000256" key="4">
    <source>
        <dbReference type="ARBA" id="ARBA00022989"/>
    </source>
</evidence>
<evidence type="ECO:0000256" key="5">
    <source>
        <dbReference type="ARBA" id="ARBA00023136"/>
    </source>
</evidence>
<keyword evidence="4 6" id="KW-1133">Transmembrane helix</keyword>
<keyword evidence="9" id="KW-1185">Reference proteome</keyword>
<dbReference type="GO" id="GO:0022857">
    <property type="term" value="F:transmembrane transporter activity"/>
    <property type="evidence" value="ECO:0007669"/>
    <property type="project" value="InterPro"/>
</dbReference>
<feature type="transmembrane region" description="Helical" evidence="6">
    <location>
        <begin position="43"/>
        <end position="59"/>
    </location>
</feature>
<feature type="transmembrane region" description="Helical" evidence="6">
    <location>
        <begin position="298"/>
        <end position="319"/>
    </location>
</feature>
<dbReference type="GO" id="GO:0005886">
    <property type="term" value="C:plasma membrane"/>
    <property type="evidence" value="ECO:0007669"/>
    <property type="project" value="UniProtKB-SubCell"/>
</dbReference>
<dbReference type="CDD" id="cd17321">
    <property type="entry name" value="MFS_MMR_MDR_like"/>
    <property type="match status" value="1"/>
</dbReference>
<feature type="transmembrane region" description="Helical" evidence="6">
    <location>
        <begin position="351"/>
        <end position="367"/>
    </location>
</feature>
<comment type="caution">
    <text evidence="8">The sequence shown here is derived from an EMBL/GenBank/DDBJ whole genome shotgun (WGS) entry which is preliminary data.</text>
</comment>
<keyword evidence="3 6" id="KW-0812">Transmembrane</keyword>
<dbReference type="PROSITE" id="PS50850">
    <property type="entry name" value="MFS"/>
    <property type="match status" value="1"/>
</dbReference>
<organism evidence="8 9">
    <name type="scientific">Actinocatenispora comari</name>
    <dbReference type="NCBI Taxonomy" id="2807577"/>
    <lineage>
        <taxon>Bacteria</taxon>
        <taxon>Bacillati</taxon>
        <taxon>Actinomycetota</taxon>
        <taxon>Actinomycetes</taxon>
        <taxon>Micromonosporales</taxon>
        <taxon>Micromonosporaceae</taxon>
        <taxon>Actinocatenispora</taxon>
    </lineage>
</organism>